<dbReference type="AlphaFoldDB" id="A0A4U9TYE9"/>
<dbReference type="EMBL" id="CABEEZ010000036">
    <property type="protein sequence ID" value="VTR24597.1"/>
    <property type="molecule type" value="Genomic_DNA"/>
</dbReference>
<accession>A0A4U9TYE9</accession>
<sequence>MQPKVQQLEQDHRQRKTVLPLFLFLWHLAGFLEFRGQILCGKLPGREALAAPSMLKPIAIQQRNVQAFPDKSAG</sequence>
<protein>
    <submittedName>
        <fullName evidence="1">Uncharacterized protein</fullName>
    </submittedName>
</protein>
<name>A0A4U9TYE9_SERFO</name>
<proteinExistence type="predicted"/>
<gene>
    <name evidence="1" type="ORF">NCTC12965_02016</name>
</gene>
<organism evidence="1">
    <name type="scientific">Serratia fonticola</name>
    <dbReference type="NCBI Taxonomy" id="47917"/>
    <lineage>
        <taxon>Bacteria</taxon>
        <taxon>Pseudomonadati</taxon>
        <taxon>Pseudomonadota</taxon>
        <taxon>Gammaproteobacteria</taxon>
        <taxon>Enterobacterales</taxon>
        <taxon>Yersiniaceae</taxon>
        <taxon>Serratia</taxon>
    </lineage>
</organism>
<evidence type="ECO:0000313" key="1">
    <source>
        <dbReference type="EMBL" id="VTR24597.1"/>
    </source>
</evidence>
<reference evidence="1" key="1">
    <citation type="submission" date="2019-05" db="EMBL/GenBank/DDBJ databases">
        <authorList>
            <consortium name="Pathogen Informatics"/>
        </authorList>
    </citation>
    <scope>NUCLEOTIDE SEQUENCE [LARGE SCALE GENOMIC DNA]</scope>
    <source>
        <strain evidence="1">NCTC12965</strain>
    </source>
</reference>